<name>A0A8K0KUL9_LADFU</name>
<organism evidence="2 3">
    <name type="scientific">Ladona fulva</name>
    <name type="common">Scarce chaser dragonfly</name>
    <name type="synonym">Libellula fulva</name>
    <dbReference type="NCBI Taxonomy" id="123851"/>
    <lineage>
        <taxon>Eukaryota</taxon>
        <taxon>Metazoa</taxon>
        <taxon>Ecdysozoa</taxon>
        <taxon>Arthropoda</taxon>
        <taxon>Hexapoda</taxon>
        <taxon>Insecta</taxon>
        <taxon>Pterygota</taxon>
        <taxon>Palaeoptera</taxon>
        <taxon>Odonata</taxon>
        <taxon>Epiprocta</taxon>
        <taxon>Anisoptera</taxon>
        <taxon>Libelluloidea</taxon>
        <taxon>Libellulidae</taxon>
        <taxon>Ladona</taxon>
    </lineage>
</organism>
<protein>
    <recommendedName>
        <fullName evidence="4">Protein G12</fullName>
    </recommendedName>
</protein>
<dbReference type="AlphaFoldDB" id="A0A8K0KUL9"/>
<dbReference type="PANTHER" id="PTHR21163:SF1">
    <property type="entry name" value="PROTEIN G12"/>
    <property type="match status" value="1"/>
</dbReference>
<dbReference type="Proteomes" id="UP000792457">
    <property type="component" value="Unassembled WGS sequence"/>
</dbReference>
<keyword evidence="3" id="KW-1185">Reference proteome</keyword>
<reference evidence="2" key="2">
    <citation type="submission" date="2017-10" db="EMBL/GenBank/DDBJ databases">
        <title>Ladona fulva Genome sequencing and assembly.</title>
        <authorList>
            <person name="Murali S."/>
            <person name="Richards S."/>
            <person name="Bandaranaike D."/>
            <person name="Bellair M."/>
            <person name="Blankenburg K."/>
            <person name="Chao H."/>
            <person name="Dinh H."/>
            <person name="Doddapaneni H."/>
            <person name="Dugan-Rocha S."/>
            <person name="Elkadiri S."/>
            <person name="Gnanaolivu R."/>
            <person name="Hernandez B."/>
            <person name="Skinner E."/>
            <person name="Javaid M."/>
            <person name="Lee S."/>
            <person name="Li M."/>
            <person name="Ming W."/>
            <person name="Munidasa M."/>
            <person name="Muniz J."/>
            <person name="Nguyen L."/>
            <person name="Hughes D."/>
            <person name="Osuji N."/>
            <person name="Pu L.-L."/>
            <person name="Puazo M."/>
            <person name="Qu C."/>
            <person name="Quiroz J."/>
            <person name="Raj R."/>
            <person name="Weissenberger G."/>
            <person name="Xin Y."/>
            <person name="Zou X."/>
            <person name="Han Y."/>
            <person name="Worley K."/>
            <person name="Muzny D."/>
            <person name="Gibbs R."/>
        </authorList>
    </citation>
    <scope>NUCLEOTIDE SEQUENCE</scope>
    <source>
        <strain evidence="2">Sampled in the wild</strain>
    </source>
</reference>
<reference evidence="2" key="1">
    <citation type="submission" date="2013-04" db="EMBL/GenBank/DDBJ databases">
        <authorList>
            <person name="Qu J."/>
            <person name="Murali S.C."/>
            <person name="Bandaranaike D."/>
            <person name="Bellair M."/>
            <person name="Blankenburg K."/>
            <person name="Chao H."/>
            <person name="Dinh H."/>
            <person name="Doddapaneni H."/>
            <person name="Downs B."/>
            <person name="Dugan-Rocha S."/>
            <person name="Elkadiri S."/>
            <person name="Gnanaolivu R.D."/>
            <person name="Hernandez B."/>
            <person name="Javaid M."/>
            <person name="Jayaseelan J.C."/>
            <person name="Lee S."/>
            <person name="Li M."/>
            <person name="Ming W."/>
            <person name="Munidasa M."/>
            <person name="Muniz J."/>
            <person name="Nguyen L."/>
            <person name="Ongeri F."/>
            <person name="Osuji N."/>
            <person name="Pu L.-L."/>
            <person name="Puazo M."/>
            <person name="Qu C."/>
            <person name="Quiroz J."/>
            <person name="Raj R."/>
            <person name="Weissenberger G."/>
            <person name="Xin Y."/>
            <person name="Zou X."/>
            <person name="Han Y."/>
            <person name="Richards S."/>
            <person name="Worley K."/>
            <person name="Muzny D."/>
            <person name="Gibbs R."/>
        </authorList>
    </citation>
    <scope>NUCLEOTIDE SEQUENCE</scope>
    <source>
        <strain evidence="2">Sampled in the wild</strain>
    </source>
</reference>
<dbReference type="EMBL" id="KZ309359">
    <property type="protein sequence ID" value="KAG8238498.1"/>
    <property type="molecule type" value="Genomic_DNA"/>
</dbReference>
<gene>
    <name evidence="2" type="ORF">J437_LFUL018277</name>
</gene>
<feature type="signal peptide" evidence="1">
    <location>
        <begin position="1"/>
        <end position="21"/>
    </location>
</feature>
<dbReference type="Pfam" id="PF06757">
    <property type="entry name" value="Ins_allergen_rp"/>
    <property type="match status" value="1"/>
</dbReference>
<dbReference type="PANTHER" id="PTHR21163">
    <property type="entry name" value="PROTEIN G12"/>
    <property type="match status" value="1"/>
</dbReference>
<accession>A0A8K0KUL9</accession>
<evidence type="ECO:0000313" key="3">
    <source>
        <dbReference type="Proteomes" id="UP000792457"/>
    </source>
</evidence>
<sequence>MHGFQMKAVFTLLFLFALTSAYQLASASLKTQDLKERNAGSFDDLLQQAIAFIPMDDEVKVYMNYLESDKDVQSAILYLYSDSFASLIDKVEQTSLWIQFLRFLHNSGVEKIYTYINKIHEIFDLPPYVPPPSPLKRVFEDSGVLRMFNEMLRLLPREDILKWFDDICYPDPIFQNFLQRMRSPEFNQLTNEILASPEYIEFKATLLLNGIDIDALENAIINYVTNGKK</sequence>
<comment type="caution">
    <text evidence="2">The sequence shown here is derived from an EMBL/GenBank/DDBJ whole genome shotgun (WGS) entry which is preliminary data.</text>
</comment>
<feature type="chain" id="PRO_5035446623" description="Protein G12" evidence="1">
    <location>
        <begin position="22"/>
        <end position="229"/>
    </location>
</feature>
<evidence type="ECO:0000313" key="2">
    <source>
        <dbReference type="EMBL" id="KAG8238498.1"/>
    </source>
</evidence>
<keyword evidence="1" id="KW-0732">Signal</keyword>
<dbReference type="InterPro" id="IPR010629">
    <property type="entry name" value="Ins_allergen"/>
</dbReference>
<dbReference type="OrthoDB" id="7882129at2759"/>
<evidence type="ECO:0000256" key="1">
    <source>
        <dbReference type="SAM" id="SignalP"/>
    </source>
</evidence>
<evidence type="ECO:0008006" key="4">
    <source>
        <dbReference type="Google" id="ProtNLM"/>
    </source>
</evidence>
<proteinExistence type="predicted"/>